<dbReference type="EMBL" id="JACCBA010000001">
    <property type="protein sequence ID" value="NYD47895.1"/>
    <property type="molecule type" value="Genomic_DNA"/>
</dbReference>
<evidence type="ECO:0000313" key="2">
    <source>
        <dbReference type="EMBL" id="NYD47895.1"/>
    </source>
</evidence>
<keyword evidence="3" id="KW-1185">Reference proteome</keyword>
<evidence type="ECO:0000259" key="1">
    <source>
        <dbReference type="Pfam" id="PF13021"/>
    </source>
</evidence>
<protein>
    <recommendedName>
        <fullName evidence="1">DUF3885 domain-containing protein</fullName>
    </recommendedName>
</protein>
<organism evidence="2 3">
    <name type="scientific">Actinomadura luteofluorescens</name>
    <dbReference type="NCBI Taxonomy" id="46163"/>
    <lineage>
        <taxon>Bacteria</taxon>
        <taxon>Bacillati</taxon>
        <taxon>Actinomycetota</taxon>
        <taxon>Actinomycetes</taxon>
        <taxon>Streptosporangiales</taxon>
        <taxon>Thermomonosporaceae</taxon>
        <taxon>Actinomadura</taxon>
    </lineage>
</organism>
<gene>
    <name evidence="2" type="ORF">BJY14_003878</name>
</gene>
<dbReference type="AlphaFoldDB" id="A0A7Y9EHJ7"/>
<evidence type="ECO:0000313" key="3">
    <source>
        <dbReference type="Proteomes" id="UP000529783"/>
    </source>
</evidence>
<dbReference type="Pfam" id="PF13021">
    <property type="entry name" value="DUF3885"/>
    <property type="match status" value="1"/>
</dbReference>
<proteinExistence type="predicted"/>
<dbReference type="Proteomes" id="UP000529783">
    <property type="component" value="Unassembled WGS sequence"/>
</dbReference>
<sequence length="190" mass="21267">MTEDEVKSLTALWRTRWGGAPIGCALSARHPDRWVRFHSLPDSKRYAETEQEYETILDRHHRVLAELGADEGVYVIAGYFADAPVQASAGPRTHAGAVPWLTIDPDEHPYVEIPLTLRVGTAPLRRTALDPLLRCVADDELGHVIISPLDLRWLYHPYDGGADVIAPSVRERDGLKSRHADWLPTPPSRL</sequence>
<accession>A0A7Y9EHJ7</accession>
<name>A0A7Y9EHJ7_9ACTN</name>
<comment type="caution">
    <text evidence="2">The sequence shown here is derived from an EMBL/GenBank/DDBJ whole genome shotgun (WGS) entry which is preliminary data.</text>
</comment>
<dbReference type="RefSeq" id="WP_218905497.1">
    <property type="nucleotide sequence ID" value="NZ_JACCBA010000001.1"/>
</dbReference>
<reference evidence="2 3" key="1">
    <citation type="submission" date="2020-07" db="EMBL/GenBank/DDBJ databases">
        <title>Sequencing the genomes of 1000 actinobacteria strains.</title>
        <authorList>
            <person name="Klenk H.-P."/>
        </authorList>
    </citation>
    <scope>NUCLEOTIDE SEQUENCE [LARGE SCALE GENOMIC DNA]</scope>
    <source>
        <strain evidence="2 3">DSM 40398</strain>
    </source>
</reference>
<feature type="domain" description="DUF3885" evidence="1">
    <location>
        <begin position="26"/>
        <end position="184"/>
    </location>
</feature>
<dbReference type="InterPro" id="IPR024976">
    <property type="entry name" value="DUF3885"/>
</dbReference>